<accession>A0ABP9HA06</accession>
<evidence type="ECO:0000313" key="2">
    <source>
        <dbReference type="Proteomes" id="UP001500466"/>
    </source>
</evidence>
<dbReference type="Gene3D" id="2.120.10.30">
    <property type="entry name" value="TolB, C-terminal domain"/>
    <property type="match status" value="1"/>
</dbReference>
<dbReference type="EMBL" id="BAABHS010000010">
    <property type="protein sequence ID" value="GAA4965179.1"/>
    <property type="molecule type" value="Genomic_DNA"/>
</dbReference>
<evidence type="ECO:0000313" key="1">
    <source>
        <dbReference type="EMBL" id="GAA4965179.1"/>
    </source>
</evidence>
<dbReference type="Gene3D" id="3.40.50.10190">
    <property type="entry name" value="BRCT domain"/>
    <property type="match status" value="1"/>
</dbReference>
<dbReference type="InterPro" id="IPR036420">
    <property type="entry name" value="BRCT_dom_sf"/>
</dbReference>
<proteinExistence type="predicted"/>
<reference evidence="2" key="1">
    <citation type="journal article" date="2019" name="Int. J. Syst. Evol. Microbiol.">
        <title>The Global Catalogue of Microorganisms (GCM) 10K type strain sequencing project: providing services to taxonomists for standard genome sequencing and annotation.</title>
        <authorList>
            <consortium name="The Broad Institute Genomics Platform"/>
            <consortium name="The Broad Institute Genome Sequencing Center for Infectious Disease"/>
            <person name="Wu L."/>
            <person name="Ma J."/>
        </authorList>
    </citation>
    <scope>NUCLEOTIDE SEQUENCE [LARGE SCALE GENOMIC DNA]</scope>
    <source>
        <strain evidence="2">JCM 17986</strain>
    </source>
</reference>
<name>A0ABP9HA06_9ACTN</name>
<gene>
    <name evidence="1" type="ORF">GCM10023205_31830</name>
</gene>
<comment type="caution">
    <text evidence="1">The sequence shown here is derived from an EMBL/GenBank/DDBJ whole genome shotgun (WGS) entry which is preliminary data.</text>
</comment>
<organism evidence="1 2">
    <name type="scientific">Yinghuangia aomiensis</name>
    <dbReference type="NCBI Taxonomy" id="676205"/>
    <lineage>
        <taxon>Bacteria</taxon>
        <taxon>Bacillati</taxon>
        <taxon>Actinomycetota</taxon>
        <taxon>Actinomycetes</taxon>
        <taxon>Kitasatosporales</taxon>
        <taxon>Streptomycetaceae</taxon>
        <taxon>Yinghuangia</taxon>
    </lineage>
</organism>
<protein>
    <recommendedName>
        <fullName evidence="3">BRCT domain-containing protein</fullName>
    </recommendedName>
</protein>
<dbReference type="InterPro" id="IPR011042">
    <property type="entry name" value="6-blade_b-propeller_TolB-like"/>
</dbReference>
<sequence length="398" mass="43107">MRDLDLVHGELILSPLNLGDVQAHLSGEDDLLVRAPSESASVHSGSSRIRSGECRGSVRAATVPVMDLRGRTVVLFGEFHSIDTDEAVRRLESLGAHVRDTVTDETDLMFFADGEQGPIPRTEHMLRVPEFDEVGLIGLLEREEGGQPPASEEPPPFLPQAADTVAPDDDEALYALLEGADWTAFTPDRDLPPLRARLACLERRLGVTDTHRLATRRLCGTGKALLRHSYGHDAEVVGHSMSPDGRYLATGSWYPEADYDQGGVLQIWEVTSGRCVNTISGIEGGVGWPDYERTIQWSSDSSRLAVIHAMSVLGLWSASGEDATPLATISAADGNPRPSPFAFAPDGRSVYYHCTTNGDGGLQGCVVPLDRGALFWMPCHMTTDHPYAMARGPSGRRA</sequence>
<evidence type="ECO:0008006" key="3">
    <source>
        <dbReference type="Google" id="ProtNLM"/>
    </source>
</evidence>
<dbReference type="Gene3D" id="2.130.10.10">
    <property type="entry name" value="YVTN repeat-like/Quinoprotein amine dehydrogenase"/>
    <property type="match status" value="1"/>
</dbReference>
<dbReference type="SUPFAM" id="SSF82171">
    <property type="entry name" value="DPP6 N-terminal domain-like"/>
    <property type="match status" value="1"/>
</dbReference>
<dbReference type="Proteomes" id="UP001500466">
    <property type="component" value="Unassembled WGS sequence"/>
</dbReference>
<keyword evidence="2" id="KW-1185">Reference proteome</keyword>
<dbReference type="InterPro" id="IPR015943">
    <property type="entry name" value="WD40/YVTN_repeat-like_dom_sf"/>
</dbReference>